<gene>
    <name evidence="3" type="ORF">PCOR1329_LOCUS19706</name>
</gene>
<evidence type="ECO:0000313" key="4">
    <source>
        <dbReference type="Proteomes" id="UP001189429"/>
    </source>
</evidence>
<dbReference type="NCBIfam" id="TIGR00756">
    <property type="entry name" value="PPR"/>
    <property type="match status" value="2"/>
</dbReference>
<dbReference type="Gene3D" id="1.25.40.10">
    <property type="entry name" value="Tetratricopeptide repeat domain"/>
    <property type="match status" value="1"/>
</dbReference>
<proteinExistence type="predicted"/>
<evidence type="ECO:0000256" key="1">
    <source>
        <dbReference type="ARBA" id="ARBA00022737"/>
    </source>
</evidence>
<name>A0ABN9RD87_9DINO</name>
<sequence>MLQTGPPPNAHLIGKAVSHRFFTLVGETLDHKRIQEDGVRLLELIQSLRPLHRPTLYQLWHLLACSRGLRKWWVAVDSLTHGIAPSPATQNRLLEAWRNQLPEVVLKYFIEMKGAGISLSRWAYRYIVVAHERSDPAFALKIYSEMEVLGIQLDRAAYNAVLGARFQLGMLDEAEELFQQMVYSSLVPNEKTYGIMIKARAASNHHEEAIALFEKMQEQGFEPDRYAYHHAIRSGIILQRVEYAVDLYNGMVQKKVPPLTNTVSLLSGACHSAGWHALAAELATHLAHAKAAETAHGARALARDPAKSAGYIPRAPQRRCVA</sequence>
<dbReference type="PROSITE" id="PS51375">
    <property type="entry name" value="PPR"/>
    <property type="match status" value="2"/>
</dbReference>
<dbReference type="Proteomes" id="UP001189429">
    <property type="component" value="Unassembled WGS sequence"/>
</dbReference>
<comment type="caution">
    <text evidence="3">The sequence shown here is derived from an EMBL/GenBank/DDBJ whole genome shotgun (WGS) entry which is preliminary data.</text>
</comment>
<dbReference type="InterPro" id="IPR002885">
    <property type="entry name" value="PPR_rpt"/>
</dbReference>
<dbReference type="Pfam" id="PF13041">
    <property type="entry name" value="PPR_2"/>
    <property type="match status" value="1"/>
</dbReference>
<accession>A0ABN9RD87</accession>
<evidence type="ECO:0000256" key="2">
    <source>
        <dbReference type="PROSITE-ProRule" id="PRU00708"/>
    </source>
</evidence>
<keyword evidence="1" id="KW-0677">Repeat</keyword>
<feature type="repeat" description="PPR" evidence="2">
    <location>
        <begin position="189"/>
        <end position="223"/>
    </location>
</feature>
<organism evidence="3 4">
    <name type="scientific">Prorocentrum cordatum</name>
    <dbReference type="NCBI Taxonomy" id="2364126"/>
    <lineage>
        <taxon>Eukaryota</taxon>
        <taxon>Sar</taxon>
        <taxon>Alveolata</taxon>
        <taxon>Dinophyceae</taxon>
        <taxon>Prorocentrales</taxon>
        <taxon>Prorocentraceae</taxon>
        <taxon>Prorocentrum</taxon>
    </lineage>
</organism>
<keyword evidence="4" id="KW-1185">Reference proteome</keyword>
<evidence type="ECO:0008006" key="5">
    <source>
        <dbReference type="Google" id="ProtNLM"/>
    </source>
</evidence>
<dbReference type="PANTHER" id="PTHR47941">
    <property type="entry name" value="PENTATRICOPEPTIDE REPEAT-CONTAINING PROTEIN 3, MITOCHONDRIAL"/>
    <property type="match status" value="1"/>
</dbReference>
<evidence type="ECO:0000313" key="3">
    <source>
        <dbReference type="EMBL" id="CAK0816960.1"/>
    </source>
</evidence>
<protein>
    <recommendedName>
        <fullName evidence="5">Pentacotripeptide-repeat region of PRORP domain-containing protein</fullName>
    </recommendedName>
</protein>
<reference evidence="3" key="1">
    <citation type="submission" date="2023-10" db="EMBL/GenBank/DDBJ databases">
        <authorList>
            <person name="Chen Y."/>
            <person name="Shah S."/>
            <person name="Dougan E. K."/>
            <person name="Thang M."/>
            <person name="Chan C."/>
        </authorList>
    </citation>
    <scope>NUCLEOTIDE SEQUENCE [LARGE SCALE GENOMIC DNA]</scope>
</reference>
<dbReference type="InterPro" id="IPR011990">
    <property type="entry name" value="TPR-like_helical_dom_sf"/>
</dbReference>
<feature type="repeat" description="PPR" evidence="2">
    <location>
        <begin position="154"/>
        <end position="188"/>
    </location>
</feature>
<dbReference type="EMBL" id="CAUYUJ010006324">
    <property type="protein sequence ID" value="CAK0816960.1"/>
    <property type="molecule type" value="Genomic_DNA"/>
</dbReference>